<name>A0A423W8S8_CYTCH</name>
<accession>A0A423W8S8</accession>
<keyword evidence="2" id="KW-1185">Reference proteome</keyword>
<sequence>MIKGPFDSSAEPVGKMTKWLLFFKRYLLQSTVFIERFSHLFNIFEWDVMWDFLLLICLPASSGQDLQTSRM</sequence>
<comment type="caution">
    <text evidence="1">The sequence shown here is derived from an EMBL/GenBank/DDBJ whole genome shotgun (WGS) entry which is preliminary data.</text>
</comment>
<evidence type="ECO:0000313" key="1">
    <source>
        <dbReference type="EMBL" id="ROV99750.1"/>
    </source>
</evidence>
<dbReference type="Proteomes" id="UP000284375">
    <property type="component" value="Unassembled WGS sequence"/>
</dbReference>
<evidence type="ECO:0000313" key="2">
    <source>
        <dbReference type="Proteomes" id="UP000284375"/>
    </source>
</evidence>
<reference evidence="1 2" key="1">
    <citation type="submission" date="2015-09" db="EMBL/GenBank/DDBJ databases">
        <title>Host preference determinants of Valsa canker pathogens revealed by comparative genomics.</title>
        <authorList>
            <person name="Yin Z."/>
            <person name="Huang L."/>
        </authorList>
    </citation>
    <scope>NUCLEOTIDE SEQUENCE [LARGE SCALE GENOMIC DNA]</scope>
    <source>
        <strain evidence="1 2">YSFL</strain>
    </source>
</reference>
<protein>
    <submittedName>
        <fullName evidence="1">Uncharacterized protein</fullName>
    </submittedName>
</protein>
<dbReference type="AlphaFoldDB" id="A0A423W8S8"/>
<proteinExistence type="predicted"/>
<organism evidence="1 2">
    <name type="scientific">Cytospora chrysosperma</name>
    <name type="common">Cytospora canker fungus</name>
    <name type="synonym">Sphaeria chrysosperma</name>
    <dbReference type="NCBI Taxonomy" id="252740"/>
    <lineage>
        <taxon>Eukaryota</taxon>
        <taxon>Fungi</taxon>
        <taxon>Dikarya</taxon>
        <taxon>Ascomycota</taxon>
        <taxon>Pezizomycotina</taxon>
        <taxon>Sordariomycetes</taxon>
        <taxon>Sordariomycetidae</taxon>
        <taxon>Diaporthales</taxon>
        <taxon>Cytosporaceae</taxon>
        <taxon>Cytospora</taxon>
    </lineage>
</organism>
<gene>
    <name evidence="1" type="ORF">VSDG_03155</name>
</gene>
<dbReference type="EMBL" id="LJZO01000010">
    <property type="protein sequence ID" value="ROV99750.1"/>
    <property type="molecule type" value="Genomic_DNA"/>
</dbReference>